<evidence type="ECO:0000259" key="15">
    <source>
        <dbReference type="PROSITE" id="PS52039"/>
    </source>
</evidence>
<feature type="domain" description="Topo IA-type catalytic" evidence="15">
    <location>
        <begin position="153"/>
        <end position="595"/>
    </location>
</feature>
<dbReference type="PROSITE" id="PS50880">
    <property type="entry name" value="TOPRIM"/>
    <property type="match status" value="1"/>
</dbReference>
<dbReference type="Proteomes" id="UP000222564">
    <property type="component" value="Unassembled WGS sequence"/>
</dbReference>
<feature type="domain" description="Toprim" evidence="14">
    <location>
        <begin position="2"/>
        <end position="136"/>
    </location>
</feature>
<dbReference type="GO" id="GO:0003917">
    <property type="term" value="F:DNA topoisomerase type I (single strand cut, ATP-independent) activity"/>
    <property type="evidence" value="ECO:0007669"/>
    <property type="project" value="UniProtKB-EC"/>
</dbReference>
<dbReference type="PROSITE" id="PS00396">
    <property type="entry name" value="TOPO_IA_1"/>
    <property type="match status" value="1"/>
</dbReference>
<dbReference type="InterPro" id="IPR003601">
    <property type="entry name" value="Topo_IA_2"/>
</dbReference>
<evidence type="ECO:0000256" key="13">
    <source>
        <dbReference type="SAM" id="MobiDB-lite"/>
    </source>
</evidence>
<dbReference type="Gene3D" id="2.70.20.10">
    <property type="entry name" value="Topoisomerase I, domain 3"/>
    <property type="match status" value="1"/>
</dbReference>
<dbReference type="GO" id="GO:0006265">
    <property type="term" value="P:DNA topological change"/>
    <property type="evidence" value="ECO:0007669"/>
    <property type="project" value="InterPro"/>
</dbReference>
<dbReference type="SMART" id="SM00437">
    <property type="entry name" value="TOP1Ac"/>
    <property type="match status" value="1"/>
</dbReference>
<evidence type="ECO:0000256" key="1">
    <source>
        <dbReference type="ARBA" id="ARBA00000213"/>
    </source>
</evidence>
<dbReference type="RefSeq" id="WP_099084153.1">
    <property type="nucleotide sequence ID" value="NZ_AWQQ01000146.1"/>
</dbReference>
<dbReference type="InterPro" id="IPR034144">
    <property type="entry name" value="TOPRIM_TopoIII"/>
</dbReference>
<organism evidence="16 17">
    <name type="scientific">Desulforamulus profundi</name>
    <dbReference type="NCBI Taxonomy" id="1383067"/>
    <lineage>
        <taxon>Bacteria</taxon>
        <taxon>Bacillati</taxon>
        <taxon>Bacillota</taxon>
        <taxon>Clostridia</taxon>
        <taxon>Eubacteriales</taxon>
        <taxon>Peptococcaceae</taxon>
        <taxon>Desulforamulus</taxon>
    </lineage>
</organism>
<dbReference type="InterPro" id="IPR025589">
    <property type="entry name" value="Toprim_C_rpt"/>
</dbReference>
<dbReference type="InterPro" id="IPR006171">
    <property type="entry name" value="TOPRIM_dom"/>
</dbReference>
<evidence type="ECO:0000313" key="17">
    <source>
        <dbReference type="Proteomes" id="UP000222564"/>
    </source>
</evidence>
<dbReference type="InterPro" id="IPR003602">
    <property type="entry name" value="Topo_IA_DNA-bd_dom"/>
</dbReference>
<dbReference type="EC" id="5.6.2.1" evidence="3"/>
<dbReference type="InterPro" id="IPR013826">
    <property type="entry name" value="Topo_IA_cen_sub3"/>
</dbReference>
<evidence type="ECO:0000256" key="11">
    <source>
        <dbReference type="ARBA" id="ARBA00032235"/>
    </source>
</evidence>
<dbReference type="GO" id="GO:0003677">
    <property type="term" value="F:DNA binding"/>
    <property type="evidence" value="ECO:0007669"/>
    <property type="project" value="UniProtKB-KW"/>
</dbReference>
<evidence type="ECO:0000256" key="4">
    <source>
        <dbReference type="ARBA" id="ARBA00022723"/>
    </source>
</evidence>
<accession>A0A2C6M3X9</accession>
<evidence type="ECO:0000256" key="10">
    <source>
        <dbReference type="ARBA" id="ARBA00031985"/>
    </source>
</evidence>
<dbReference type="GO" id="GO:0006281">
    <property type="term" value="P:DNA repair"/>
    <property type="evidence" value="ECO:0007669"/>
    <property type="project" value="TreeGrafter"/>
</dbReference>
<evidence type="ECO:0000256" key="5">
    <source>
        <dbReference type="ARBA" id="ARBA00022842"/>
    </source>
</evidence>
<keyword evidence="8 16" id="KW-0413">Isomerase</keyword>
<name>A0A2C6M3X9_9FIRM</name>
<feature type="region of interest" description="Disordered" evidence="13">
    <location>
        <begin position="441"/>
        <end position="480"/>
    </location>
</feature>
<dbReference type="EMBL" id="AWQQ01000146">
    <property type="protein sequence ID" value="PHJ36847.1"/>
    <property type="molecule type" value="Genomic_DNA"/>
</dbReference>
<dbReference type="AlphaFoldDB" id="A0A2C6M3X9"/>
<comment type="caution">
    <text evidence="16">The sequence shown here is derived from an EMBL/GenBank/DDBJ whole genome shotgun (WGS) entry which is preliminary data.</text>
</comment>
<keyword evidence="4" id="KW-0479">Metal-binding</keyword>
<comment type="similarity">
    <text evidence="2">Belongs to the type IA topoisomerase family.</text>
</comment>
<comment type="catalytic activity">
    <reaction evidence="1">
        <text>ATP-independent breakage of single-stranded DNA, followed by passage and rejoining.</text>
        <dbReference type="EC" id="5.6.2.1"/>
    </reaction>
</comment>
<evidence type="ECO:0000256" key="9">
    <source>
        <dbReference type="ARBA" id="ARBA00030003"/>
    </source>
</evidence>
<gene>
    <name evidence="16" type="ORF">P378_20000</name>
</gene>
<dbReference type="Gene3D" id="1.10.290.10">
    <property type="entry name" value="Topoisomerase I, domain 4"/>
    <property type="match status" value="1"/>
</dbReference>
<dbReference type="Pfam" id="PF13342">
    <property type="entry name" value="Toprim_Crpt"/>
    <property type="match status" value="2"/>
</dbReference>
<dbReference type="PANTHER" id="PTHR11390:SF21">
    <property type="entry name" value="DNA TOPOISOMERASE 3-ALPHA"/>
    <property type="match status" value="1"/>
</dbReference>
<dbReference type="GO" id="GO:0046872">
    <property type="term" value="F:metal ion binding"/>
    <property type="evidence" value="ECO:0007669"/>
    <property type="project" value="UniProtKB-KW"/>
</dbReference>
<dbReference type="NCBIfam" id="TIGR01056">
    <property type="entry name" value="topB"/>
    <property type="match status" value="1"/>
</dbReference>
<protein>
    <recommendedName>
        <fullName evidence="3">DNA topoisomerase</fullName>
        <ecNumber evidence="3">5.6.2.1</ecNumber>
    </recommendedName>
    <alternativeName>
        <fullName evidence="12">Omega-protein</fullName>
    </alternativeName>
    <alternativeName>
        <fullName evidence="11">Relaxing enzyme</fullName>
    </alternativeName>
    <alternativeName>
        <fullName evidence="9">Swivelase</fullName>
    </alternativeName>
    <alternativeName>
        <fullName evidence="10">Untwisting enzyme</fullName>
    </alternativeName>
</protein>
<dbReference type="GO" id="GO:0043597">
    <property type="term" value="C:cytoplasmic replication fork"/>
    <property type="evidence" value="ECO:0007669"/>
    <property type="project" value="TreeGrafter"/>
</dbReference>
<dbReference type="InterPro" id="IPR013824">
    <property type="entry name" value="Topo_IA_cen_sub1"/>
</dbReference>
<evidence type="ECO:0000256" key="12">
    <source>
        <dbReference type="ARBA" id="ARBA00032877"/>
    </source>
</evidence>
<dbReference type="Pfam" id="PF01751">
    <property type="entry name" value="Toprim"/>
    <property type="match status" value="1"/>
</dbReference>
<dbReference type="SUPFAM" id="SSF56712">
    <property type="entry name" value="Prokaryotic type I DNA topoisomerase"/>
    <property type="match status" value="1"/>
</dbReference>
<dbReference type="CDD" id="cd00186">
    <property type="entry name" value="TOP1Ac"/>
    <property type="match status" value="1"/>
</dbReference>
<evidence type="ECO:0000313" key="16">
    <source>
        <dbReference type="EMBL" id="PHJ36847.1"/>
    </source>
</evidence>
<dbReference type="PRINTS" id="PR00417">
    <property type="entry name" value="PRTPISMRASEI"/>
</dbReference>
<dbReference type="NCBIfam" id="NF005829">
    <property type="entry name" value="PRK07726.1"/>
    <property type="match status" value="1"/>
</dbReference>
<evidence type="ECO:0000256" key="2">
    <source>
        <dbReference type="ARBA" id="ARBA00009446"/>
    </source>
</evidence>
<dbReference type="SMART" id="SM00436">
    <property type="entry name" value="TOP1Bc"/>
    <property type="match status" value="1"/>
</dbReference>
<dbReference type="PROSITE" id="PS52039">
    <property type="entry name" value="TOPO_IA_2"/>
    <property type="match status" value="1"/>
</dbReference>
<dbReference type="CDD" id="cd03362">
    <property type="entry name" value="TOPRIM_TopoIA_TopoIII"/>
    <property type="match status" value="1"/>
</dbReference>
<dbReference type="InterPro" id="IPR005738">
    <property type="entry name" value="TopoIII"/>
</dbReference>
<evidence type="ECO:0000256" key="8">
    <source>
        <dbReference type="ARBA" id="ARBA00023235"/>
    </source>
</evidence>
<dbReference type="OrthoDB" id="9803554at2"/>
<proteinExistence type="inferred from homology"/>
<dbReference type="InterPro" id="IPR013497">
    <property type="entry name" value="Topo_IA_cen"/>
</dbReference>
<dbReference type="InterPro" id="IPR013825">
    <property type="entry name" value="Topo_IA_cen_sub2"/>
</dbReference>
<keyword evidence="17" id="KW-1185">Reference proteome</keyword>
<evidence type="ECO:0000256" key="7">
    <source>
        <dbReference type="ARBA" id="ARBA00023125"/>
    </source>
</evidence>
<dbReference type="GO" id="GO:0006310">
    <property type="term" value="P:DNA recombination"/>
    <property type="evidence" value="ECO:0007669"/>
    <property type="project" value="TreeGrafter"/>
</dbReference>
<dbReference type="InterPro" id="IPR023405">
    <property type="entry name" value="Topo_IA_core_domain"/>
</dbReference>
<dbReference type="SMART" id="SM00493">
    <property type="entry name" value="TOPRIM"/>
    <property type="match status" value="1"/>
</dbReference>
<evidence type="ECO:0000259" key="14">
    <source>
        <dbReference type="PROSITE" id="PS50880"/>
    </source>
</evidence>
<dbReference type="PANTHER" id="PTHR11390">
    <property type="entry name" value="PROKARYOTIC DNA TOPOISOMERASE"/>
    <property type="match status" value="1"/>
</dbReference>
<keyword evidence="7" id="KW-0238">DNA-binding</keyword>
<sequence length="804" mass="89218">MKTLVITEKPSVAKDIASVLGRFESKDGYLENNEYLISWAFGHLVELADPSEYDPALTKWALETLPIIPDTFKLTEIGGSSAKQLRVLKKLLNSPEVSQVINACDAGREGELIFRRIYRYCNCRKPIKRLWLSETTPSAVKAAFTALRDGREYNNLAAAAEARSQADWLVGINGTRAFSVRHNTVLSVGRVQTPTLNLVVSREREIQNFVSKPYWEVYAVFKANGGTYRGKWFTKAGETCKLISSQAAKTLADKVAREGVGKIITLMQKEAKEQPPFLFNLNDLQKEANRRYGYTAQQTLDIAQALYEKHKLLTYPRTDSRHLSTAMVATLAGRLSALQNLPGYKGFIPAEVPVLNKRYVDDAKITDHHAIIPTDRNPAEVRLNDQEEKIYDLVVRRFISIFYPEARYAVTEVVTQAAGENFGSKGKVELAAGWKVLWRGKQEQKEDDEEQEDQNLPPLSQGENVVVSRAEPVEKQTKPPKRFTEATLLAAMESAGRFTEDREMAEVLKEAGGIGTPATRAAIIERLIKVGYLVREKKSLVPTPKGMTLIDLVPEQLKSVEMTANWEEVLRRIEQGQENTMAWMKSICEYTRELVELARNQETAAGIAVEKKALGSCPLCGRDVVETSKGYGCSGYQEGCKFTIWKEIAGKKITPKQAGDLLSKGKTGIIKGFKGKSGKSFDAVLVLGEGGKIEFTFPDRSQSTDNTGRKSEAGSNSLGKCPICGRDVLENSRGFACTGYQEGCKFTIWKEISGKKIGITAARELLAKGRTGVLKGFKSKAGKEFEAALVISNGKVEFEFTRKN</sequence>
<evidence type="ECO:0000256" key="6">
    <source>
        <dbReference type="ARBA" id="ARBA00023029"/>
    </source>
</evidence>
<keyword evidence="5" id="KW-0460">Magnesium</keyword>
<dbReference type="Gene3D" id="3.40.50.140">
    <property type="match status" value="1"/>
</dbReference>
<keyword evidence="6" id="KW-0799">Topoisomerase</keyword>
<dbReference type="Gene3D" id="1.10.460.10">
    <property type="entry name" value="Topoisomerase I, domain 2"/>
    <property type="match status" value="1"/>
</dbReference>
<reference evidence="16 17" key="1">
    <citation type="submission" date="2013-09" db="EMBL/GenBank/DDBJ databases">
        <title>Biodegradation of hydrocarbons in the deep terrestrial subsurface : characterization of a microbial consortium composed of two Desulfotomaculum species originating from a deep geological formation.</title>
        <authorList>
            <person name="Aullo T."/>
            <person name="Berlendis S."/>
            <person name="Lascourreges J.-F."/>
            <person name="Dessort D."/>
            <person name="Saint-Laurent S."/>
            <person name="Schraauwers B."/>
            <person name="Mas J."/>
            <person name="Magot M."/>
            <person name="Ranchou-Peyruse A."/>
        </authorList>
    </citation>
    <scope>NUCLEOTIDE SEQUENCE [LARGE SCALE GENOMIC DNA]</scope>
    <source>
        <strain evidence="16 17">Bs107</strain>
    </source>
</reference>
<dbReference type="Pfam" id="PF01131">
    <property type="entry name" value="Topoisom_bac"/>
    <property type="match status" value="1"/>
</dbReference>
<dbReference type="InterPro" id="IPR023406">
    <property type="entry name" value="Topo_IA_AS"/>
</dbReference>
<dbReference type="InterPro" id="IPR000380">
    <property type="entry name" value="Topo_IA"/>
</dbReference>
<evidence type="ECO:0000256" key="3">
    <source>
        <dbReference type="ARBA" id="ARBA00012891"/>
    </source>
</evidence>